<name>A0ABP9R7K4_9RHOO</name>
<comment type="caution">
    <text evidence="4">Lacks conserved residue(s) required for the propagation of feature annotation.</text>
</comment>
<evidence type="ECO:0000313" key="7">
    <source>
        <dbReference type="EMBL" id="GAA5172499.1"/>
    </source>
</evidence>
<evidence type="ECO:0000256" key="2">
    <source>
        <dbReference type="ARBA" id="ARBA00023136"/>
    </source>
</evidence>
<organism evidence="7 8">
    <name type="scientific">Viridibacterium curvum</name>
    <dbReference type="NCBI Taxonomy" id="1101404"/>
    <lineage>
        <taxon>Bacteria</taxon>
        <taxon>Pseudomonadati</taxon>
        <taxon>Pseudomonadota</taxon>
        <taxon>Betaproteobacteria</taxon>
        <taxon>Rhodocyclales</taxon>
        <taxon>Rhodocyclaceae</taxon>
        <taxon>Viridibacterium</taxon>
    </lineage>
</organism>
<evidence type="ECO:0000259" key="5">
    <source>
        <dbReference type="Pfam" id="PF03968"/>
    </source>
</evidence>
<dbReference type="InterPro" id="IPR050218">
    <property type="entry name" value="LptD"/>
</dbReference>
<keyword evidence="2 4" id="KW-0472">Membrane</keyword>
<dbReference type="PANTHER" id="PTHR30189:SF1">
    <property type="entry name" value="LPS-ASSEMBLY PROTEIN LPTD"/>
    <property type="match status" value="1"/>
</dbReference>
<dbReference type="InterPro" id="IPR005653">
    <property type="entry name" value="OstA-like_N"/>
</dbReference>
<reference evidence="8" key="1">
    <citation type="journal article" date="2019" name="Int. J. Syst. Evol. Microbiol.">
        <title>The Global Catalogue of Microorganisms (GCM) 10K type strain sequencing project: providing services to taxonomists for standard genome sequencing and annotation.</title>
        <authorList>
            <consortium name="The Broad Institute Genomics Platform"/>
            <consortium name="The Broad Institute Genome Sequencing Center for Infectious Disease"/>
            <person name="Wu L."/>
            <person name="Ma J."/>
        </authorList>
    </citation>
    <scope>NUCLEOTIDE SEQUENCE [LARGE SCALE GENOMIC DNA]</scope>
    <source>
        <strain evidence="8">JCM 18715</strain>
    </source>
</reference>
<gene>
    <name evidence="4" type="primary">lptD</name>
    <name evidence="7" type="ORF">GCM10025770_38800</name>
</gene>
<accession>A0ABP9R7K4</accession>
<dbReference type="RefSeq" id="WP_345534774.1">
    <property type="nucleotide sequence ID" value="NZ_BAABLD010000017.1"/>
</dbReference>
<evidence type="ECO:0000256" key="1">
    <source>
        <dbReference type="ARBA" id="ARBA00022729"/>
    </source>
</evidence>
<protein>
    <recommendedName>
        <fullName evidence="4">LPS-assembly protein LptD</fullName>
    </recommendedName>
</protein>
<feature type="chain" id="PRO_5044905672" description="LPS-assembly protein LptD" evidence="4">
    <location>
        <begin position="27"/>
        <end position="766"/>
    </location>
</feature>
<feature type="domain" description="Organic solvent tolerance-like N-terminal" evidence="5">
    <location>
        <begin position="99"/>
        <end position="200"/>
    </location>
</feature>
<feature type="domain" description="LptD C-terminal" evidence="6">
    <location>
        <begin position="317"/>
        <end position="674"/>
    </location>
</feature>
<evidence type="ECO:0000256" key="4">
    <source>
        <dbReference type="HAMAP-Rule" id="MF_01411"/>
    </source>
</evidence>
<dbReference type="EMBL" id="BAABLD010000017">
    <property type="protein sequence ID" value="GAA5172499.1"/>
    <property type="molecule type" value="Genomic_DNA"/>
</dbReference>
<keyword evidence="3 4" id="KW-0998">Cell outer membrane</keyword>
<comment type="subunit">
    <text evidence="4">Component of the lipopolysaccharide transport and assembly complex. Interacts with LptE and LptA.</text>
</comment>
<keyword evidence="8" id="KW-1185">Reference proteome</keyword>
<feature type="signal peptide" evidence="4">
    <location>
        <begin position="1"/>
        <end position="26"/>
    </location>
</feature>
<evidence type="ECO:0000259" key="6">
    <source>
        <dbReference type="Pfam" id="PF04453"/>
    </source>
</evidence>
<dbReference type="Pfam" id="PF03968">
    <property type="entry name" value="LptD_N"/>
    <property type="match status" value="1"/>
</dbReference>
<dbReference type="PROSITE" id="PS51257">
    <property type="entry name" value="PROKAR_LIPOPROTEIN"/>
    <property type="match status" value="1"/>
</dbReference>
<dbReference type="HAMAP" id="MF_01411">
    <property type="entry name" value="LPS_assembly_LptD"/>
    <property type="match status" value="1"/>
</dbReference>
<dbReference type="PANTHER" id="PTHR30189">
    <property type="entry name" value="LPS-ASSEMBLY PROTEIN"/>
    <property type="match status" value="1"/>
</dbReference>
<dbReference type="InterPro" id="IPR020889">
    <property type="entry name" value="LipoPS_assembly_LptD"/>
</dbReference>
<evidence type="ECO:0000313" key="8">
    <source>
        <dbReference type="Proteomes" id="UP001500547"/>
    </source>
</evidence>
<comment type="similarity">
    <text evidence="4">Belongs to the LptD family.</text>
</comment>
<comment type="caution">
    <text evidence="7">The sequence shown here is derived from an EMBL/GenBank/DDBJ whole genome shotgun (WGS) entry which is preliminary data.</text>
</comment>
<sequence precursor="true">MPVPQPRCLSLSVFAALACLSLPVSAQTSSSASSAAAAKPVALPPALLQKFPMLAAENAIPLAPGATRVRAERLDGRNQFELTAEGKVILRRDSMFLLSDRLRLDQISNEVTAEGNVSLLRGRDRIDGPRAQLNLDTSVGEVTKPNYVFQRDSAPFQKRSTTLTATGEAETLLLEGKNQYRLQDATYTTCRAPDPDWYLKVRDLSLDYDRERGEAHDAVLRFKNVPVMWMPWADFPLNDSRQSGLLPPTIGSTSSTGFDITQPYYVNLAPNYDATLAPRWMGRRGLQLGTEFRYLTKSGTGRLSGEWLSRDQLTKEERGLVSARNFQDFGGGLNGSLDYTQVTDANYFADLSSRITSTSQATLNQQAILNYGGLPWLSSSLNVQRFQTLVGEAPYDRLPQVRADLNVPDQLGMSVRMPFEYTKFEHSAKDAGERTTVHPQVALPLQNSYAFFVPKAGVHLSHYDLTRRTTTGYNTLYRSVPGFSVDSGLTFERSLKLGQSDFIQTLEPRVFYVRTAYRDQSQFPVFDTARADFNFSQLFSENIYTGSDRIADANQMTSAVTSRFISEQTGEEALRLAVGQRFYFSGQEVTLPGETRRDGRIADWLGLMSGRVTRSIWVDSFYQYDPREHRSERGVLTTRYQPQAGKSAAVSYRYQRGVLRDIDFSGQWPVAGGWYAVGRYNYNLKDSQLTEAIAGFEYKAGCWVLRTVYQTLLNTKQVRNNAIYLQLELNGLASVGSSPVQLLRRSVGGYTDITSTGDPVFGTSAE</sequence>
<dbReference type="Proteomes" id="UP001500547">
    <property type="component" value="Unassembled WGS sequence"/>
</dbReference>
<evidence type="ECO:0000256" key="3">
    <source>
        <dbReference type="ARBA" id="ARBA00023237"/>
    </source>
</evidence>
<keyword evidence="1 4" id="KW-0732">Signal</keyword>
<comment type="subcellular location">
    <subcellularLocation>
        <location evidence="4">Cell outer membrane</location>
    </subcellularLocation>
</comment>
<comment type="function">
    <text evidence="4">Together with LptE, is involved in the assembly of lipopolysaccharide (LPS) at the surface of the outer membrane.</text>
</comment>
<dbReference type="InterPro" id="IPR007543">
    <property type="entry name" value="LptD_C"/>
</dbReference>
<dbReference type="Pfam" id="PF04453">
    <property type="entry name" value="LptD"/>
    <property type="match status" value="1"/>
</dbReference>
<proteinExistence type="inferred from homology"/>